<dbReference type="PROSITE" id="PS00108">
    <property type="entry name" value="PROTEIN_KINASE_ST"/>
    <property type="match status" value="1"/>
</dbReference>
<evidence type="ECO:0000313" key="16">
    <source>
        <dbReference type="Proteomes" id="UP000597762"/>
    </source>
</evidence>
<dbReference type="PROSITE" id="PS50294">
    <property type="entry name" value="WD_REPEATS_REGION"/>
    <property type="match status" value="1"/>
</dbReference>
<dbReference type="InterPro" id="IPR000719">
    <property type="entry name" value="Prot_kinase_dom"/>
</dbReference>
<dbReference type="InterPro" id="IPR011009">
    <property type="entry name" value="Kinase-like_dom_sf"/>
</dbReference>
<evidence type="ECO:0000256" key="9">
    <source>
        <dbReference type="ARBA" id="ARBA00022840"/>
    </source>
</evidence>
<evidence type="ECO:0000259" key="14">
    <source>
        <dbReference type="PROSITE" id="PS50011"/>
    </source>
</evidence>
<dbReference type="PROSITE" id="PS50011">
    <property type="entry name" value="PROTEIN_KINASE_DOM"/>
    <property type="match status" value="1"/>
</dbReference>
<keyword evidence="16" id="KW-1185">Reference proteome</keyword>
<dbReference type="SUPFAM" id="SSF50978">
    <property type="entry name" value="WD40 repeat-like"/>
    <property type="match status" value="1"/>
</dbReference>
<comment type="caution">
    <text evidence="15">The sequence shown here is derived from an EMBL/GenBank/DDBJ whole genome shotgun (WGS) entry which is preliminary data.</text>
</comment>
<keyword evidence="3" id="KW-0597">Phosphoprotein</keyword>
<keyword evidence="9 12" id="KW-0067">ATP-binding</keyword>
<keyword evidence="10" id="KW-0131">Cell cycle</keyword>
<dbReference type="InterPro" id="IPR017441">
    <property type="entry name" value="Protein_kinase_ATP_BS"/>
</dbReference>
<feature type="repeat" description="WD" evidence="11">
    <location>
        <begin position="10"/>
        <end position="51"/>
    </location>
</feature>
<evidence type="ECO:0000256" key="8">
    <source>
        <dbReference type="ARBA" id="ARBA00022777"/>
    </source>
</evidence>
<dbReference type="SUPFAM" id="SSF56112">
    <property type="entry name" value="Protein kinase-like (PK-like)"/>
    <property type="match status" value="1"/>
</dbReference>
<dbReference type="InterPro" id="IPR050117">
    <property type="entry name" value="MAPK"/>
</dbReference>
<evidence type="ECO:0000256" key="1">
    <source>
        <dbReference type="ARBA" id="ARBA00004419"/>
    </source>
</evidence>
<proteinExistence type="predicted"/>
<evidence type="ECO:0000256" key="12">
    <source>
        <dbReference type="PROSITE-ProRule" id="PRU10141"/>
    </source>
</evidence>
<reference evidence="15" key="1">
    <citation type="submission" date="2021-01" db="EMBL/GenBank/DDBJ databases">
        <authorList>
            <person name="Li R."/>
            <person name="Bekaert M."/>
        </authorList>
    </citation>
    <scope>NUCLEOTIDE SEQUENCE</scope>
    <source>
        <strain evidence="15">Farmed</strain>
    </source>
</reference>
<dbReference type="Pfam" id="PF00400">
    <property type="entry name" value="WD40"/>
    <property type="match status" value="2"/>
</dbReference>
<dbReference type="FunFam" id="1.10.510.10:FF:000624">
    <property type="entry name" value="Mitogen-activated protein kinase"/>
    <property type="match status" value="1"/>
</dbReference>
<keyword evidence="7 12" id="KW-0547">Nucleotide-binding</keyword>
<dbReference type="GO" id="GO:0005776">
    <property type="term" value="C:autophagosome"/>
    <property type="evidence" value="ECO:0007669"/>
    <property type="project" value="UniProtKB-SubCell"/>
</dbReference>
<evidence type="ECO:0000256" key="2">
    <source>
        <dbReference type="ARBA" id="ARBA00022527"/>
    </source>
</evidence>
<dbReference type="InterPro" id="IPR019775">
    <property type="entry name" value="WD40_repeat_CS"/>
</dbReference>
<dbReference type="GO" id="GO:0004707">
    <property type="term" value="F:MAP kinase activity"/>
    <property type="evidence" value="ECO:0007669"/>
    <property type="project" value="UniProtKB-EC"/>
</dbReference>
<evidence type="ECO:0000256" key="3">
    <source>
        <dbReference type="ARBA" id="ARBA00022553"/>
    </source>
</evidence>
<evidence type="ECO:0000313" key="15">
    <source>
        <dbReference type="EMBL" id="CAE1250771.1"/>
    </source>
</evidence>
<dbReference type="Gene3D" id="2.130.10.10">
    <property type="entry name" value="YVTN repeat-like/Quinoprotein amine dehydrogenase"/>
    <property type="match status" value="1"/>
</dbReference>
<dbReference type="EMBL" id="CAHIKZ030001050">
    <property type="protein sequence ID" value="CAE1250771.1"/>
    <property type="molecule type" value="Genomic_DNA"/>
</dbReference>
<dbReference type="EC" id="2.7.11.24" evidence="15"/>
<evidence type="ECO:0000256" key="7">
    <source>
        <dbReference type="ARBA" id="ARBA00022741"/>
    </source>
</evidence>
<dbReference type="FunFam" id="3.30.200.20:FF:000281">
    <property type="entry name" value="Mitogen-activated protein kinase 4"/>
    <property type="match status" value="1"/>
</dbReference>
<name>A0A812C050_ACAPH</name>
<dbReference type="Proteomes" id="UP000597762">
    <property type="component" value="Unassembled WGS sequence"/>
</dbReference>
<dbReference type="PRINTS" id="PR01771">
    <property type="entry name" value="ERK3ERK4MAPK"/>
</dbReference>
<keyword evidence="4 11" id="KW-0853">WD repeat</keyword>
<dbReference type="SMART" id="SM00220">
    <property type="entry name" value="S_TKc"/>
    <property type="match status" value="1"/>
</dbReference>
<comment type="subcellular location">
    <subcellularLocation>
        <location evidence="1">Cytoplasmic vesicle</location>
        <location evidence="1">Autophagosome</location>
    </subcellularLocation>
</comment>
<dbReference type="Gene3D" id="3.30.200.20">
    <property type="entry name" value="Phosphorylase Kinase, domain 1"/>
    <property type="match status" value="1"/>
</dbReference>
<feature type="domain" description="Protein kinase" evidence="14">
    <location>
        <begin position="136"/>
        <end position="435"/>
    </location>
</feature>
<gene>
    <name evidence="15" type="ORF">SPHA_27259</name>
</gene>
<dbReference type="OrthoDB" id="192887at2759"/>
<keyword evidence="8" id="KW-0418">Kinase</keyword>
<dbReference type="SMART" id="SM00320">
    <property type="entry name" value="WD40"/>
    <property type="match status" value="2"/>
</dbReference>
<dbReference type="Gene3D" id="1.10.510.10">
    <property type="entry name" value="Transferase(Phosphotransferase) domain 1"/>
    <property type="match status" value="1"/>
</dbReference>
<feature type="binding site" evidence="12">
    <location>
        <position position="166"/>
    </location>
    <ligand>
        <name>ATP</name>
        <dbReference type="ChEBI" id="CHEBI:30616"/>
    </ligand>
</feature>
<dbReference type="InterPro" id="IPR036322">
    <property type="entry name" value="WD40_repeat_dom_sf"/>
</dbReference>
<evidence type="ECO:0000256" key="13">
    <source>
        <dbReference type="SAM" id="MobiDB-lite"/>
    </source>
</evidence>
<accession>A0A812C050</accession>
<protein>
    <submittedName>
        <fullName evidence="15">MAPK4_6</fullName>
        <ecNumber evidence="15">2.7.11.24</ecNumber>
    </submittedName>
</protein>
<dbReference type="AlphaFoldDB" id="A0A812C050"/>
<feature type="region of interest" description="Disordered" evidence="13">
    <location>
        <begin position="730"/>
        <end position="768"/>
    </location>
</feature>
<evidence type="ECO:0000256" key="5">
    <source>
        <dbReference type="ARBA" id="ARBA00022679"/>
    </source>
</evidence>
<dbReference type="GO" id="GO:0005524">
    <property type="term" value="F:ATP binding"/>
    <property type="evidence" value="ECO:0007669"/>
    <property type="project" value="UniProtKB-UniRule"/>
</dbReference>
<keyword evidence="5 15" id="KW-0808">Transferase</keyword>
<dbReference type="Pfam" id="PF00069">
    <property type="entry name" value="Pkinase"/>
    <property type="match status" value="1"/>
</dbReference>
<feature type="compositionally biased region" description="Polar residues" evidence="13">
    <location>
        <begin position="730"/>
        <end position="750"/>
    </location>
</feature>
<dbReference type="PROSITE" id="PS50082">
    <property type="entry name" value="WD_REPEATS_2"/>
    <property type="match status" value="1"/>
</dbReference>
<evidence type="ECO:0000256" key="11">
    <source>
        <dbReference type="PROSITE-ProRule" id="PRU00221"/>
    </source>
</evidence>
<evidence type="ECO:0000256" key="4">
    <source>
        <dbReference type="ARBA" id="ARBA00022574"/>
    </source>
</evidence>
<evidence type="ECO:0000256" key="6">
    <source>
        <dbReference type="ARBA" id="ARBA00022737"/>
    </source>
</evidence>
<dbReference type="InterPro" id="IPR001680">
    <property type="entry name" value="WD40_rpt"/>
</dbReference>
<keyword evidence="2" id="KW-0723">Serine/threonine-protein kinase</keyword>
<organism evidence="15 16">
    <name type="scientific">Acanthosepion pharaonis</name>
    <name type="common">Pharaoh cuttlefish</name>
    <name type="synonym">Sepia pharaonis</name>
    <dbReference type="NCBI Taxonomy" id="158019"/>
    <lineage>
        <taxon>Eukaryota</taxon>
        <taxon>Metazoa</taxon>
        <taxon>Spiralia</taxon>
        <taxon>Lophotrochozoa</taxon>
        <taxon>Mollusca</taxon>
        <taxon>Cephalopoda</taxon>
        <taxon>Coleoidea</taxon>
        <taxon>Decapodiformes</taxon>
        <taxon>Sepiida</taxon>
        <taxon>Sepiina</taxon>
        <taxon>Sepiidae</taxon>
        <taxon>Acanthosepion</taxon>
    </lineage>
</organism>
<dbReference type="InterPro" id="IPR015943">
    <property type="entry name" value="WD40/YVTN_repeat-like_dom_sf"/>
</dbReference>
<sequence>MRTKACVHTMTGHTNTVAVVRCQASEPQVITGSHDCTIRLWDLAAGRTRATLTNHKKSVRSLVLHPSQYSFASGSPDNIKQWKFPDVYMHFLLRGPCHKTVSIITRALVSKMAHPGKKDLQQCSLEDRDFKADSRFINLKPIGIGGNGIVYSAVDSECEKEVAIKKICFSDKRSCKYAFRELRIMRRLHHENIVAVYEVLGPGVCSATDNMMGSLCELNSVYIVQELLDTDLQQLLFDEGQPLGDEHIRFLLYQLLRGLKYIHSANVLHRDLKPSNLLINLDDLVLKIGDFGLARVVDSDYTHKGFLTDQVGTCWYRSPELIISPNDYTKAIDIWSAGCILMEMLIGRPLFPGSHEMEQISLLLHTLPISDNDWNSVTQVLPKSVMKRIPRNPEKLLKDRFPNIDLTVMNLVEKMLTFNSKQRITAEEALQHSYLKAYCCPADEPVASQPFYIEHEVDDLSPKMLRRYINRELQDEARSCGTSVQPFPRKVTIDCSSPTTTSANSLSYQQRISNLNAHTDHYSISSILPAADEACKNEKNKELTNLSNLWLPSQMATNTRNYYSRQFTFHDQTSHGHEMTDTSNNKSAKSKHYCKGSDTIHEMKVKDRVNLERKGERVPIPRHRNVSHHSARLLKEQQLLTVNEADSLKFVAEKQQCEKKLARQNKSDRGCGTDFDRRYRLPTEHLTRQHKHSHGLDGRPFKLSWDNSCILPSEMEKLSIWDDNMNSEATDNYGASSKHQSDLKNLQDTVHWSEQHQDPDYSSESDDL</sequence>
<dbReference type="InterPro" id="IPR008350">
    <property type="entry name" value="MAPK_ERK3/4"/>
</dbReference>
<dbReference type="PROSITE" id="PS00678">
    <property type="entry name" value="WD_REPEATS_1"/>
    <property type="match status" value="1"/>
</dbReference>
<dbReference type="PROSITE" id="PS00107">
    <property type="entry name" value="PROTEIN_KINASE_ATP"/>
    <property type="match status" value="1"/>
</dbReference>
<evidence type="ECO:0000256" key="10">
    <source>
        <dbReference type="ARBA" id="ARBA00023306"/>
    </source>
</evidence>
<keyword evidence="6" id="KW-0677">Repeat</keyword>
<dbReference type="PANTHER" id="PTHR24055">
    <property type="entry name" value="MITOGEN-ACTIVATED PROTEIN KINASE"/>
    <property type="match status" value="1"/>
</dbReference>
<dbReference type="InterPro" id="IPR008271">
    <property type="entry name" value="Ser/Thr_kinase_AS"/>
</dbReference>